<dbReference type="Gene3D" id="3.40.47.10">
    <property type="match status" value="1"/>
</dbReference>
<keyword evidence="3" id="KW-0597">Phosphoprotein</keyword>
<dbReference type="InterPro" id="IPR036291">
    <property type="entry name" value="NAD(P)-bd_dom_sf"/>
</dbReference>
<keyword evidence="4" id="KW-0808">Transferase</keyword>
<dbReference type="GO" id="GO:0005737">
    <property type="term" value="C:cytoplasm"/>
    <property type="evidence" value="ECO:0007669"/>
    <property type="project" value="TreeGrafter"/>
</dbReference>
<dbReference type="SMART" id="SM00823">
    <property type="entry name" value="PKS_PP"/>
    <property type="match status" value="1"/>
</dbReference>
<proteinExistence type="predicted"/>
<dbReference type="SUPFAM" id="SSF47336">
    <property type="entry name" value="ACP-like"/>
    <property type="match status" value="1"/>
</dbReference>
<dbReference type="InterPro" id="IPR042104">
    <property type="entry name" value="PKS_dehydratase_sf"/>
</dbReference>
<feature type="domain" description="PKS/mFAS DH" evidence="10">
    <location>
        <begin position="1353"/>
        <end position="1632"/>
    </location>
</feature>
<feature type="region of interest" description="Disordered" evidence="7">
    <location>
        <begin position="1711"/>
        <end position="1730"/>
    </location>
</feature>
<evidence type="ECO:0000259" key="9">
    <source>
        <dbReference type="PROSITE" id="PS52004"/>
    </source>
</evidence>
<dbReference type="Gene3D" id="3.40.50.720">
    <property type="entry name" value="NAD(P)-binding Rossmann-like Domain"/>
    <property type="match status" value="1"/>
</dbReference>
<dbReference type="Gene3D" id="3.40.366.10">
    <property type="entry name" value="Malonyl-Coenzyme A Acyl Carrier Protein, domain 2"/>
    <property type="match status" value="1"/>
</dbReference>
<dbReference type="InterPro" id="IPR036736">
    <property type="entry name" value="ACP-like_sf"/>
</dbReference>
<evidence type="ECO:0000259" key="8">
    <source>
        <dbReference type="PROSITE" id="PS50075"/>
    </source>
</evidence>
<keyword evidence="2" id="KW-0596">Phosphopantetheine</keyword>
<dbReference type="PROSITE" id="PS52004">
    <property type="entry name" value="KS3_2"/>
    <property type="match status" value="1"/>
</dbReference>
<dbReference type="GO" id="GO:0017000">
    <property type="term" value="P:antibiotic biosynthetic process"/>
    <property type="evidence" value="ECO:0007669"/>
    <property type="project" value="UniProtKB-KW"/>
</dbReference>
<reference evidence="11 12" key="1">
    <citation type="submission" date="2019-07" db="EMBL/GenBank/DDBJ databases">
        <title>New species of Amycolatopsis and Streptomyces.</title>
        <authorList>
            <person name="Duangmal K."/>
            <person name="Teo W.F.A."/>
            <person name="Lipun K."/>
        </authorList>
    </citation>
    <scope>NUCLEOTIDE SEQUENCE [LARGE SCALE GENOMIC DNA]</scope>
    <source>
        <strain evidence="11 12">TISTR 2346</strain>
    </source>
</reference>
<evidence type="ECO:0000256" key="5">
    <source>
        <dbReference type="ARBA" id="ARBA00023194"/>
    </source>
</evidence>
<dbReference type="InterPro" id="IPR014030">
    <property type="entry name" value="Ketoacyl_synth_N"/>
</dbReference>
<dbReference type="Gene3D" id="3.30.70.3290">
    <property type="match status" value="1"/>
</dbReference>
<dbReference type="InterPro" id="IPR049900">
    <property type="entry name" value="PKS_mFAS_DH"/>
</dbReference>
<dbReference type="Proteomes" id="UP000326979">
    <property type="component" value="Unassembled WGS sequence"/>
</dbReference>
<evidence type="ECO:0000259" key="10">
    <source>
        <dbReference type="PROSITE" id="PS52019"/>
    </source>
</evidence>
<evidence type="ECO:0000313" key="11">
    <source>
        <dbReference type="EMBL" id="MPY38598.1"/>
    </source>
</evidence>
<dbReference type="GO" id="GO:0006633">
    <property type="term" value="P:fatty acid biosynthetic process"/>
    <property type="evidence" value="ECO:0007669"/>
    <property type="project" value="TreeGrafter"/>
</dbReference>
<feature type="domain" description="Carrier" evidence="8">
    <location>
        <begin position="1727"/>
        <end position="1802"/>
    </location>
</feature>
<dbReference type="GO" id="GO:0031177">
    <property type="term" value="F:phosphopantetheine binding"/>
    <property type="evidence" value="ECO:0007669"/>
    <property type="project" value="InterPro"/>
</dbReference>
<dbReference type="Pfam" id="PF21089">
    <property type="entry name" value="PKS_DH_N"/>
    <property type="match status" value="1"/>
</dbReference>
<dbReference type="Pfam" id="PF14765">
    <property type="entry name" value="PS-DH"/>
    <property type="match status" value="1"/>
</dbReference>
<dbReference type="SMART" id="SM01294">
    <property type="entry name" value="PKS_PP_betabranch"/>
    <property type="match status" value="1"/>
</dbReference>
<feature type="region of interest" description="Disordered" evidence="7">
    <location>
        <begin position="889"/>
        <end position="927"/>
    </location>
</feature>
<dbReference type="CDD" id="cd00833">
    <property type="entry name" value="PKS"/>
    <property type="match status" value="1"/>
</dbReference>
<dbReference type="InterPro" id="IPR016036">
    <property type="entry name" value="Malonyl_transacylase_ACP-bd"/>
</dbReference>
<dbReference type="RefSeq" id="WP_152779341.1">
    <property type="nucleotide sequence ID" value="NZ_BAABEQ010000014.1"/>
</dbReference>
<keyword evidence="12" id="KW-1185">Reference proteome</keyword>
<dbReference type="SMART" id="SM00825">
    <property type="entry name" value="PKS_KS"/>
    <property type="match status" value="1"/>
</dbReference>
<dbReference type="Pfam" id="PF16197">
    <property type="entry name" value="KAsynt_C_assoc"/>
    <property type="match status" value="1"/>
</dbReference>
<dbReference type="InterPro" id="IPR032821">
    <property type="entry name" value="PKS_assoc"/>
</dbReference>
<dbReference type="PANTHER" id="PTHR43775">
    <property type="entry name" value="FATTY ACID SYNTHASE"/>
    <property type="match status" value="1"/>
</dbReference>
<dbReference type="EMBL" id="VJZE01000003">
    <property type="protein sequence ID" value="MPY38598.1"/>
    <property type="molecule type" value="Genomic_DNA"/>
</dbReference>
<dbReference type="SUPFAM" id="SSF53901">
    <property type="entry name" value="Thiolase-like"/>
    <property type="match status" value="1"/>
</dbReference>
<feature type="active site" description="Proton donor; for dehydratase activity" evidence="6">
    <location>
        <position position="1557"/>
    </location>
</feature>
<evidence type="ECO:0000313" key="12">
    <source>
        <dbReference type="Proteomes" id="UP000326979"/>
    </source>
</evidence>
<dbReference type="Pfam" id="PF08659">
    <property type="entry name" value="KR"/>
    <property type="match status" value="1"/>
</dbReference>
<dbReference type="PROSITE" id="PS50075">
    <property type="entry name" value="CARRIER"/>
    <property type="match status" value="1"/>
</dbReference>
<dbReference type="InterPro" id="IPR013968">
    <property type="entry name" value="PKS_KR"/>
</dbReference>
<dbReference type="InterPro" id="IPR050091">
    <property type="entry name" value="PKS_NRPS_Biosynth_Enz"/>
</dbReference>
<organism evidence="11 12">
    <name type="scientific">Streptomyces phyllanthi</name>
    <dbReference type="NCBI Taxonomy" id="1803180"/>
    <lineage>
        <taxon>Bacteria</taxon>
        <taxon>Bacillati</taxon>
        <taxon>Actinomycetota</taxon>
        <taxon>Actinomycetes</taxon>
        <taxon>Kitasatosporales</taxon>
        <taxon>Streptomycetaceae</taxon>
        <taxon>Streptomyces</taxon>
    </lineage>
</organism>
<name>A0A5N8VX16_9ACTN</name>
<dbReference type="Pfam" id="PF00550">
    <property type="entry name" value="PP-binding"/>
    <property type="match status" value="1"/>
</dbReference>
<dbReference type="SMART" id="SM00827">
    <property type="entry name" value="PKS_AT"/>
    <property type="match status" value="1"/>
</dbReference>
<protein>
    <submittedName>
        <fullName evidence="11">SDR family oxidoreductase</fullName>
    </submittedName>
</protein>
<evidence type="ECO:0000256" key="6">
    <source>
        <dbReference type="PROSITE-ProRule" id="PRU01363"/>
    </source>
</evidence>
<dbReference type="GO" id="GO:0004312">
    <property type="term" value="F:fatty acid synthase activity"/>
    <property type="evidence" value="ECO:0007669"/>
    <property type="project" value="TreeGrafter"/>
</dbReference>
<dbReference type="InterPro" id="IPR020841">
    <property type="entry name" value="PKS_Beta-ketoAc_synthase_dom"/>
</dbReference>
<keyword evidence="5" id="KW-0045">Antibiotic biosynthesis</keyword>
<evidence type="ECO:0000256" key="1">
    <source>
        <dbReference type="ARBA" id="ARBA00004792"/>
    </source>
</evidence>
<dbReference type="SUPFAM" id="SSF52151">
    <property type="entry name" value="FabD/lysophospholipase-like"/>
    <property type="match status" value="1"/>
</dbReference>
<feature type="active site" description="Proton acceptor; for dehydratase activity" evidence="6">
    <location>
        <position position="1385"/>
    </location>
</feature>
<dbReference type="Pfam" id="PF02801">
    <property type="entry name" value="Ketoacyl-synt_C"/>
    <property type="match status" value="1"/>
</dbReference>
<feature type="region of interest" description="Disordered" evidence="7">
    <location>
        <begin position="1632"/>
        <end position="1652"/>
    </location>
</feature>
<dbReference type="InterPro" id="IPR014031">
    <property type="entry name" value="Ketoacyl_synth_C"/>
</dbReference>
<dbReference type="OrthoDB" id="9778690at2"/>
<dbReference type="InterPro" id="IPR016039">
    <property type="entry name" value="Thiolase-like"/>
</dbReference>
<dbReference type="InterPro" id="IPR057326">
    <property type="entry name" value="KR_dom"/>
</dbReference>
<dbReference type="GO" id="GO:0071770">
    <property type="term" value="P:DIM/DIP cell wall layer assembly"/>
    <property type="evidence" value="ECO:0007669"/>
    <property type="project" value="TreeGrafter"/>
</dbReference>
<dbReference type="Pfam" id="PF00109">
    <property type="entry name" value="ketoacyl-synt"/>
    <property type="match status" value="1"/>
</dbReference>
<dbReference type="InterPro" id="IPR009081">
    <property type="entry name" value="PP-bd_ACP"/>
</dbReference>
<dbReference type="InterPro" id="IPR016035">
    <property type="entry name" value="Acyl_Trfase/lysoPLipase"/>
</dbReference>
<feature type="region of interest" description="N-terminal hotdog fold" evidence="6">
    <location>
        <begin position="1353"/>
        <end position="1483"/>
    </location>
</feature>
<evidence type="ECO:0000256" key="7">
    <source>
        <dbReference type="SAM" id="MobiDB-lite"/>
    </source>
</evidence>
<dbReference type="SMART" id="SM00826">
    <property type="entry name" value="PKS_DH"/>
    <property type="match status" value="1"/>
</dbReference>
<dbReference type="InterPro" id="IPR014043">
    <property type="entry name" value="Acyl_transferase_dom"/>
</dbReference>
<dbReference type="PANTHER" id="PTHR43775:SF37">
    <property type="entry name" value="SI:DKEY-61P9.11"/>
    <property type="match status" value="1"/>
</dbReference>
<feature type="region of interest" description="C-terminal hotdog fold" evidence="6">
    <location>
        <begin position="1499"/>
        <end position="1632"/>
    </location>
</feature>
<accession>A0A5N8VX16</accession>
<dbReference type="GO" id="GO:0005886">
    <property type="term" value="C:plasma membrane"/>
    <property type="evidence" value="ECO:0007669"/>
    <property type="project" value="TreeGrafter"/>
</dbReference>
<dbReference type="InterPro" id="IPR020807">
    <property type="entry name" value="PKS_DH"/>
</dbReference>
<dbReference type="SUPFAM" id="SSF55048">
    <property type="entry name" value="Probable ACP-binding domain of malonyl-CoA ACP transacylase"/>
    <property type="match status" value="1"/>
</dbReference>
<evidence type="ECO:0000256" key="2">
    <source>
        <dbReference type="ARBA" id="ARBA00022450"/>
    </source>
</evidence>
<dbReference type="Gene3D" id="1.10.1200.10">
    <property type="entry name" value="ACP-like"/>
    <property type="match status" value="1"/>
</dbReference>
<dbReference type="InterPro" id="IPR020806">
    <property type="entry name" value="PKS_PP-bd"/>
</dbReference>
<comment type="pathway">
    <text evidence="1">Antibiotic biosynthesis.</text>
</comment>
<dbReference type="SMART" id="SM00822">
    <property type="entry name" value="PKS_KR"/>
    <property type="match status" value="1"/>
</dbReference>
<dbReference type="PROSITE" id="PS52019">
    <property type="entry name" value="PKS_MFAS_DH"/>
    <property type="match status" value="1"/>
</dbReference>
<dbReference type="InterPro" id="IPR049552">
    <property type="entry name" value="PKS_DH_N"/>
</dbReference>
<dbReference type="Gene3D" id="3.10.129.110">
    <property type="entry name" value="Polyketide synthase dehydratase"/>
    <property type="match status" value="1"/>
</dbReference>
<gene>
    <name evidence="11" type="ORF">FNH04_01055</name>
</gene>
<dbReference type="InterPro" id="IPR001227">
    <property type="entry name" value="Ac_transferase_dom_sf"/>
</dbReference>
<comment type="caution">
    <text evidence="11">The sequence shown here is derived from an EMBL/GenBank/DDBJ whole genome shotgun (WGS) entry which is preliminary data.</text>
</comment>
<feature type="domain" description="Ketosynthase family 3 (KS3)" evidence="9">
    <location>
        <begin position="3"/>
        <end position="434"/>
    </location>
</feature>
<evidence type="ECO:0000256" key="3">
    <source>
        <dbReference type="ARBA" id="ARBA00022553"/>
    </source>
</evidence>
<feature type="compositionally biased region" description="Low complexity" evidence="7">
    <location>
        <begin position="890"/>
        <end position="901"/>
    </location>
</feature>
<evidence type="ECO:0000256" key="4">
    <source>
        <dbReference type="ARBA" id="ARBA00022679"/>
    </source>
</evidence>
<sequence length="1808" mass="190280">MSSEAIAVIGLSARVPDAGDTAEFWDNLLAGRDSIHQLSEAQLLAAGEDPELLRDPHYIRARPLLDDVGGFDNRFFGISPRESELRNPQHRLFLELCSTALQHAGLEPSLYEGEIGVYGGCASDRYVDDHIKADPELLAQVGEMVALVSNNIDYLATYTSYRLGLSGPSLSVRTACSTSLVATHLACQALSLGDCDIALAGGVEIETPYGRGYRHVGGGIDSADGHCRPLDSEASGTVFGSGGGVVVLKRLADALQDGDPVYAVIRGSAVNNDGDERPGFTAPSSEGQSRVIAEALAVADVDPSTVSYVELHGTGTQMGDPVEIHGLHEGMLAVAGAELRPSSCAIGSVKSNIGHLGPASGIVGLIKTVLALHHEKIPPTINVRTPNPQLKLERTPFRIADSVLPWPRQEGTPRRAGVSSFGFGGTNAHVIVEEGPLPAPAVARAERPELLLWSSVDETAGREVRAGWAAALDVLPDESAADVAFTSQVGRRALPVRAALRFSRTTEAARALADPATTLTAQSDGTRRLPVLALPGQGSQHPRAALGLAAAVPEFDRRLRECLAQFSDALAVDLVKVWQDETDPDVIARTVHAQPLLFSIEYALARTLGTFGLAPSALIGHSVGEVAAATLAGVFSLPDAVRFIARRAELMQSMPPGRMLAVAAGEDKVRELLIAGVAISAVNGHQQVVVGGPADAVDGFRALLAEHGVQARPLSTSHAFHTPMMAPAVDELTDLLAGCTLRAPGIPVISAASGRLLDTAAATSPRFWADQLVEPVLFRHALDTLAGRDPARVLEVGPGQTLTSLVRRHPGMRDGGHRVVACMPRTTGPGHRDEEWATLLDALAQAWCDGADLAWHALPRPEGTHRVALPTYPYQRTDFWLPFIGEAQRPRPAAQDPRPAAETGRDTPAATDGTEQPVPAARPEGPVLALPGWCPTGVVTAAARTAPGGRGHAVVLTPADPGAARELLTAVQLAGYRTIPVSTGEEYQASGYRGVVRAGHPEDIADYLGHLTEQPVSVRLLVHGRAYAAPEPERLADAPEALDEALWSFVELFQAAAGRPRPDNRSLPIAVVTRSAVSVTGAEDLAPSRAATCALVRSAALESGVGQVRLIDVGNAPVAVLAAELAAQEEAEAVVALRGNRRWLPDRTEIECEGPVGGLLEERGVYVITGGFGAIGLEMAEALAHTGLRPRLALLGRKADDPQEIERVAPRLAAMESAGAELTLHAVDVSDAVAVQAVFDDLRDRYGAVQGVLHTAGVAGGGLLRARRRTDMEAVLRAKVAGTLNLQKITARTPGVRFLMLFSSRAALNGLLGSADYAAANAFMDAAALTAPPEAPLTVSVNWPAWHEVGMAAPAPGRSEQGAPEAGGRLWSTVIEPGDWVVDEHRLAGRALLPGAAYFDLLVRSVREEGGADDLAPVVIEDLVLHEPLFVSHPTEVTVELAEMTGGGWNATVRSAPVGSAAEPPGAPRVHARARVTIDPALSEIRPSADLAGLGESWPAVAPGAPRGSATDFSFGPRFSCVREAFRETDVTLGRLELSSEHLTDLDVHVVHPALLDRSLALDIPAGDHVPFTCRRAVVYGEVPGQLRARMVRRPERAGRSTVDGELFDMLGRAVVTVSGYTKIGLEPGRPVDGESAMSVPAKSAAGSAPDEPMAIGLTSGITLEEGVATLMRLLTDSVPPQVAVVPAEEWTPSPVPAAVRPVVEQPETAILPDPVTPEARTGQDDTERDDSLGEILRVLAETLGLPEIKPDDDFFVLGGDSLTAVQLVSRLQDRFGVPMSVADLFDAPTPEGLAVMIGAKADERGDA</sequence>
<dbReference type="InterPro" id="IPR049551">
    <property type="entry name" value="PKS_DH_C"/>
</dbReference>
<dbReference type="Pfam" id="PF00698">
    <property type="entry name" value="Acyl_transf_1"/>
    <property type="match status" value="1"/>
</dbReference>
<dbReference type="SUPFAM" id="SSF51735">
    <property type="entry name" value="NAD(P)-binding Rossmann-fold domains"/>
    <property type="match status" value="2"/>
</dbReference>